<comment type="catalytic activity">
    <reaction evidence="11">
        <text>L-seryl-[protein] + ATP = O-phospho-L-seryl-[protein] + ADP + H(+)</text>
        <dbReference type="Rhea" id="RHEA:17989"/>
        <dbReference type="Rhea" id="RHEA-COMP:9863"/>
        <dbReference type="Rhea" id="RHEA-COMP:11604"/>
        <dbReference type="ChEBI" id="CHEBI:15378"/>
        <dbReference type="ChEBI" id="CHEBI:29999"/>
        <dbReference type="ChEBI" id="CHEBI:30616"/>
        <dbReference type="ChEBI" id="CHEBI:83421"/>
        <dbReference type="ChEBI" id="CHEBI:456216"/>
        <dbReference type="EC" id="2.7.11.1"/>
    </reaction>
</comment>
<dbReference type="PANTHER" id="PTHR11042:SF183">
    <property type="entry name" value="MEMBRANE-ASSOCIATED TYROSINE- AND THREONINE-SPECIFIC CDC2-INHIBITORY KINASE"/>
    <property type="match status" value="1"/>
</dbReference>
<dbReference type="OrthoDB" id="5337378at2759"/>
<proteinExistence type="predicted"/>
<gene>
    <name evidence="12" type="primary">WBGene00275871</name>
</gene>
<dbReference type="EnsemblMetazoa" id="PPA37502.1">
    <property type="protein sequence ID" value="PPA37502.1"/>
    <property type="gene ID" value="WBGene00275871"/>
</dbReference>
<dbReference type="PROSITE" id="PS00107">
    <property type="entry name" value="PROTEIN_KINASE_ATP"/>
    <property type="match status" value="1"/>
</dbReference>
<dbReference type="GO" id="GO:0004672">
    <property type="term" value="F:protein kinase activity"/>
    <property type="evidence" value="ECO:0000318"/>
    <property type="project" value="GO_Central"/>
</dbReference>
<dbReference type="GO" id="GO:0005737">
    <property type="term" value="C:cytoplasm"/>
    <property type="evidence" value="ECO:0000318"/>
    <property type="project" value="GO_Central"/>
</dbReference>
<dbReference type="InterPro" id="IPR017441">
    <property type="entry name" value="Protein_kinase_ATP_BS"/>
</dbReference>
<keyword evidence="9" id="KW-0131">Cell cycle</keyword>
<dbReference type="Gene3D" id="3.30.200.20">
    <property type="entry name" value="Phosphorylase Kinase, domain 1"/>
    <property type="match status" value="1"/>
</dbReference>
<dbReference type="FunFam" id="3.30.200.20:FF:001161">
    <property type="entry name" value="Membrane-associated tyrosine- and threonine-specific cdc2-inhibitory kinase wee-1.1"/>
    <property type="match status" value="1"/>
</dbReference>
<dbReference type="EC" id="2.7.11.1" evidence="1"/>
<name>A0A2A6BAH7_PRIPA</name>
<dbReference type="GO" id="GO:0004674">
    <property type="term" value="F:protein serine/threonine kinase activity"/>
    <property type="evidence" value="ECO:0007669"/>
    <property type="project" value="UniProtKB-KW"/>
</dbReference>
<dbReference type="InterPro" id="IPR000719">
    <property type="entry name" value="Prot_kinase_dom"/>
</dbReference>
<evidence type="ECO:0000256" key="8">
    <source>
        <dbReference type="ARBA" id="ARBA00022842"/>
    </source>
</evidence>
<dbReference type="AlphaFoldDB" id="A0A2A6BAH7"/>
<sequence>MAPNWTPEAPKRNSFSRLRKYDIDSDCKRRRMLSPTSSPSAEASTTSSTIVDLSFTSKNFITIKGLGEGDFGVVKEVQSKHSPDRFALKTSKVDKLKVKTGLNYCKTHLDEVRAHSGLLSHPNLLQFHQAWKEDGHIHILLELCDDSLDGFWRKMIELSQKDITAVLKDSLQALQHLSSLNVLHLDIKPGNILRTEEGLYKLADFSVAIDLNKSDSSSGEFGDGRFAAPELLNGIFTSKADLFSLAMSLIQVSVPASSPLSSHEWNTAKNDGVMPIRVSEALAGPHKLNETIESMIGEQSTRPSVDDVLDRISNNSIEAEREQAKFENNSIRNLMTRLSLSPSFERELKVNNTSLFNASQYPSVTFHTDPLFYEMPKPLRQRSSLGARKPPKRPIFD</sequence>
<keyword evidence="6" id="KW-0418">Kinase</keyword>
<dbReference type="Proteomes" id="UP000005239">
    <property type="component" value="Unassembled WGS sequence"/>
</dbReference>
<dbReference type="GO" id="GO:0110031">
    <property type="term" value="P:negative regulation of G2/MI transition of meiotic cell cycle"/>
    <property type="evidence" value="ECO:0000318"/>
    <property type="project" value="GO_Central"/>
</dbReference>
<evidence type="ECO:0000256" key="6">
    <source>
        <dbReference type="ARBA" id="ARBA00022777"/>
    </source>
</evidence>
<comment type="catalytic activity">
    <reaction evidence="10">
        <text>L-threonyl-[protein] + ATP = O-phospho-L-threonyl-[protein] + ADP + H(+)</text>
        <dbReference type="Rhea" id="RHEA:46608"/>
        <dbReference type="Rhea" id="RHEA-COMP:11060"/>
        <dbReference type="Rhea" id="RHEA-COMP:11605"/>
        <dbReference type="ChEBI" id="CHEBI:15378"/>
        <dbReference type="ChEBI" id="CHEBI:30013"/>
        <dbReference type="ChEBI" id="CHEBI:30616"/>
        <dbReference type="ChEBI" id="CHEBI:61977"/>
        <dbReference type="ChEBI" id="CHEBI:456216"/>
        <dbReference type="EC" id="2.7.11.1"/>
    </reaction>
</comment>
<dbReference type="GO" id="GO:0051321">
    <property type="term" value="P:meiotic cell cycle"/>
    <property type="evidence" value="ECO:0000318"/>
    <property type="project" value="GO_Central"/>
</dbReference>
<evidence type="ECO:0000313" key="13">
    <source>
        <dbReference type="Proteomes" id="UP000005239"/>
    </source>
</evidence>
<protein>
    <recommendedName>
        <fullName evidence="1">non-specific serine/threonine protein kinase</fullName>
        <ecNumber evidence="1">2.7.11.1</ecNumber>
    </recommendedName>
</protein>
<dbReference type="GO" id="GO:0005524">
    <property type="term" value="F:ATP binding"/>
    <property type="evidence" value="ECO:0007669"/>
    <property type="project" value="UniProtKB-UniRule"/>
</dbReference>
<keyword evidence="5" id="KW-0547">Nucleotide-binding</keyword>
<evidence type="ECO:0000256" key="4">
    <source>
        <dbReference type="ARBA" id="ARBA00022723"/>
    </source>
</evidence>
<evidence type="ECO:0000256" key="5">
    <source>
        <dbReference type="ARBA" id="ARBA00022741"/>
    </source>
</evidence>
<dbReference type="GO" id="GO:0010972">
    <property type="term" value="P:negative regulation of G2/M transition of mitotic cell cycle"/>
    <property type="evidence" value="ECO:0000318"/>
    <property type="project" value="GO_Central"/>
</dbReference>
<dbReference type="InterPro" id="IPR050339">
    <property type="entry name" value="CC_SR_Kinase"/>
</dbReference>
<evidence type="ECO:0000313" key="12">
    <source>
        <dbReference type="EnsemblMetazoa" id="PPA37502.1"/>
    </source>
</evidence>
<evidence type="ECO:0000256" key="11">
    <source>
        <dbReference type="ARBA" id="ARBA00048679"/>
    </source>
</evidence>
<evidence type="ECO:0000256" key="7">
    <source>
        <dbReference type="ARBA" id="ARBA00022840"/>
    </source>
</evidence>
<reference evidence="12" key="2">
    <citation type="submission" date="2022-06" db="UniProtKB">
        <authorList>
            <consortium name="EnsemblMetazoa"/>
        </authorList>
    </citation>
    <scope>IDENTIFICATION</scope>
    <source>
        <strain evidence="12">PS312</strain>
    </source>
</reference>
<evidence type="ECO:0000256" key="3">
    <source>
        <dbReference type="ARBA" id="ARBA00022679"/>
    </source>
</evidence>
<dbReference type="Pfam" id="PF00069">
    <property type="entry name" value="Pkinase"/>
    <property type="match status" value="1"/>
</dbReference>
<reference evidence="13" key="1">
    <citation type="journal article" date="2008" name="Nat. Genet.">
        <title>The Pristionchus pacificus genome provides a unique perspective on nematode lifestyle and parasitism.</title>
        <authorList>
            <person name="Dieterich C."/>
            <person name="Clifton S.W."/>
            <person name="Schuster L.N."/>
            <person name="Chinwalla A."/>
            <person name="Delehaunty K."/>
            <person name="Dinkelacker I."/>
            <person name="Fulton L."/>
            <person name="Fulton R."/>
            <person name="Godfrey J."/>
            <person name="Minx P."/>
            <person name="Mitreva M."/>
            <person name="Roeseler W."/>
            <person name="Tian H."/>
            <person name="Witte H."/>
            <person name="Yang S.P."/>
            <person name="Wilson R.K."/>
            <person name="Sommer R.J."/>
        </authorList>
    </citation>
    <scope>NUCLEOTIDE SEQUENCE [LARGE SCALE GENOMIC DNA]</scope>
    <source>
        <strain evidence="13">PS312</strain>
    </source>
</reference>
<dbReference type="PROSITE" id="PS50011">
    <property type="entry name" value="PROTEIN_KINASE_DOM"/>
    <property type="match status" value="1"/>
</dbReference>
<dbReference type="PANTHER" id="PTHR11042">
    <property type="entry name" value="EUKARYOTIC TRANSLATION INITIATION FACTOR 2-ALPHA KINASE EIF2-ALPHA KINASE -RELATED"/>
    <property type="match status" value="1"/>
</dbReference>
<organism evidence="12 13">
    <name type="scientific">Pristionchus pacificus</name>
    <name type="common">Parasitic nematode worm</name>
    <dbReference type="NCBI Taxonomy" id="54126"/>
    <lineage>
        <taxon>Eukaryota</taxon>
        <taxon>Metazoa</taxon>
        <taxon>Ecdysozoa</taxon>
        <taxon>Nematoda</taxon>
        <taxon>Chromadorea</taxon>
        <taxon>Rhabditida</taxon>
        <taxon>Rhabditina</taxon>
        <taxon>Diplogasteromorpha</taxon>
        <taxon>Diplogasteroidea</taxon>
        <taxon>Neodiplogasteridae</taxon>
        <taxon>Pristionchus</taxon>
    </lineage>
</organism>
<dbReference type="GO" id="GO:0046872">
    <property type="term" value="F:metal ion binding"/>
    <property type="evidence" value="ECO:0007669"/>
    <property type="project" value="UniProtKB-KW"/>
</dbReference>
<accession>A0A8R1YZT9</accession>
<keyword evidence="4" id="KW-0479">Metal-binding</keyword>
<evidence type="ECO:0000256" key="2">
    <source>
        <dbReference type="ARBA" id="ARBA00022527"/>
    </source>
</evidence>
<evidence type="ECO:0000256" key="9">
    <source>
        <dbReference type="ARBA" id="ARBA00023306"/>
    </source>
</evidence>
<dbReference type="SUPFAM" id="SSF56112">
    <property type="entry name" value="Protein kinase-like (PK-like)"/>
    <property type="match status" value="1"/>
</dbReference>
<evidence type="ECO:0000256" key="1">
    <source>
        <dbReference type="ARBA" id="ARBA00012513"/>
    </source>
</evidence>
<keyword evidence="13" id="KW-1185">Reference proteome</keyword>
<dbReference type="GO" id="GO:0005634">
    <property type="term" value="C:nucleus"/>
    <property type="evidence" value="ECO:0000318"/>
    <property type="project" value="GO_Central"/>
</dbReference>
<dbReference type="InterPro" id="IPR011009">
    <property type="entry name" value="Kinase-like_dom_sf"/>
</dbReference>
<keyword evidence="8" id="KW-0460">Magnesium</keyword>
<keyword evidence="7" id="KW-0067">ATP-binding</keyword>
<accession>A0A2A6BAH7</accession>
<keyword evidence="3" id="KW-0808">Transferase</keyword>
<keyword evidence="2" id="KW-0723">Serine/threonine-protein kinase</keyword>
<dbReference type="SMART" id="SM00220">
    <property type="entry name" value="S_TKc"/>
    <property type="match status" value="1"/>
</dbReference>
<dbReference type="Gene3D" id="1.10.510.10">
    <property type="entry name" value="Transferase(Phosphotransferase) domain 1"/>
    <property type="match status" value="1"/>
</dbReference>
<evidence type="ECO:0000256" key="10">
    <source>
        <dbReference type="ARBA" id="ARBA00047899"/>
    </source>
</evidence>